<gene>
    <name evidence="4" type="ORF">I2456_06175</name>
    <name evidence="3" type="ORF">MKUB_05110</name>
</gene>
<evidence type="ECO:0000259" key="2">
    <source>
        <dbReference type="Pfam" id="PF13460"/>
    </source>
</evidence>
<sequence length="245" mass="26141">MKIAMFGANGQTGRLATSLALEAGHQVIAVTRRPREFPLADPRLTVAEADVRDAAAVAPLVTGVDAVISTLGVTFTRELVDTYSVGTANIVAGMRAARTRRLIVVSSTAAYPTRRTDAPLLLRLVEPIITKTIGKTVYEDIRRMETLVRDSGLDWTVVRPSGLFDLTAPTAYVSGEVDPVGAFTARIDLADYLVSLAADSTMARRTVIVSTTSSTPSLWQMIRREAGSGGGAEATTAASYEEDPR</sequence>
<dbReference type="AlphaFoldDB" id="A0AAX1JF03"/>
<dbReference type="InterPro" id="IPR016040">
    <property type="entry name" value="NAD(P)-bd_dom"/>
</dbReference>
<evidence type="ECO:0000313" key="5">
    <source>
        <dbReference type="Proteomes" id="UP000465306"/>
    </source>
</evidence>
<dbReference type="PANTHER" id="PTHR43355:SF2">
    <property type="entry name" value="FLAVIN REDUCTASE (NADPH)"/>
    <property type="match status" value="1"/>
</dbReference>
<dbReference type="GO" id="GO:0042602">
    <property type="term" value="F:riboflavin reductase (NADPH) activity"/>
    <property type="evidence" value="ECO:0007669"/>
    <property type="project" value="TreeGrafter"/>
</dbReference>
<dbReference type="InterPro" id="IPR036291">
    <property type="entry name" value="NAD(P)-bd_dom_sf"/>
</dbReference>
<evidence type="ECO:0000313" key="6">
    <source>
        <dbReference type="Proteomes" id="UP000663583"/>
    </source>
</evidence>
<keyword evidence="5" id="KW-1185">Reference proteome</keyword>
<dbReference type="EMBL" id="CP065047">
    <property type="protein sequence ID" value="QPI39082.1"/>
    <property type="molecule type" value="Genomic_DNA"/>
</dbReference>
<evidence type="ECO:0000256" key="1">
    <source>
        <dbReference type="SAM" id="MobiDB-lite"/>
    </source>
</evidence>
<proteinExistence type="predicted"/>
<reference evidence="3" key="2">
    <citation type="submission" date="2020-02" db="EMBL/GenBank/DDBJ databases">
        <authorList>
            <person name="Matsumoto Y."/>
            <person name="Kinjo T."/>
            <person name="Motooka D."/>
            <person name="Nabeya D."/>
            <person name="Jung N."/>
            <person name="Uechi K."/>
            <person name="Horii T."/>
            <person name="Iida T."/>
            <person name="Fujita J."/>
            <person name="Nakamura S."/>
        </authorList>
    </citation>
    <scope>NUCLEOTIDE SEQUENCE</scope>
    <source>
        <strain evidence="3">JCM 13573</strain>
    </source>
</reference>
<dbReference type="RefSeq" id="WP_085072762.1">
    <property type="nucleotide sequence ID" value="NZ_BLKU01000002.1"/>
</dbReference>
<dbReference type="Gene3D" id="3.40.50.720">
    <property type="entry name" value="NAD(P)-binding Rossmann-like Domain"/>
    <property type="match status" value="1"/>
</dbReference>
<dbReference type="KEGG" id="mku:I2456_06175"/>
<dbReference type="SUPFAM" id="SSF51735">
    <property type="entry name" value="NAD(P)-binding Rossmann-fold domains"/>
    <property type="match status" value="1"/>
</dbReference>
<dbReference type="EMBL" id="BLKU01000002">
    <property type="protein sequence ID" value="GFG63021.1"/>
    <property type="molecule type" value="Genomic_DNA"/>
</dbReference>
<evidence type="ECO:0000313" key="4">
    <source>
        <dbReference type="EMBL" id="QPI39082.1"/>
    </source>
</evidence>
<feature type="region of interest" description="Disordered" evidence="1">
    <location>
        <begin position="225"/>
        <end position="245"/>
    </location>
</feature>
<feature type="domain" description="NAD(P)-binding" evidence="2">
    <location>
        <begin position="7"/>
        <end position="199"/>
    </location>
</feature>
<dbReference type="Pfam" id="PF13460">
    <property type="entry name" value="NAD_binding_10"/>
    <property type="match status" value="1"/>
</dbReference>
<organism evidence="4 6">
    <name type="scientific">Mycobacterium kubicae</name>
    <dbReference type="NCBI Taxonomy" id="120959"/>
    <lineage>
        <taxon>Bacteria</taxon>
        <taxon>Bacillati</taxon>
        <taxon>Actinomycetota</taxon>
        <taxon>Actinomycetes</taxon>
        <taxon>Mycobacteriales</taxon>
        <taxon>Mycobacteriaceae</taxon>
        <taxon>Mycobacterium</taxon>
        <taxon>Mycobacterium simiae complex</taxon>
    </lineage>
</organism>
<accession>A0AAX1JF03</accession>
<dbReference type="PANTHER" id="PTHR43355">
    <property type="entry name" value="FLAVIN REDUCTASE (NADPH)"/>
    <property type="match status" value="1"/>
</dbReference>
<dbReference type="InterPro" id="IPR051606">
    <property type="entry name" value="Polyketide_Oxido-like"/>
</dbReference>
<evidence type="ECO:0000313" key="3">
    <source>
        <dbReference type="EMBL" id="GFG63021.1"/>
    </source>
</evidence>
<reference evidence="4" key="3">
    <citation type="submission" date="2020-11" db="EMBL/GenBank/DDBJ databases">
        <title>Intraspecies plasmid and genomic variation of Mycobacterium kubicae revealed by the complete genome sequences of two clinical isolates.</title>
        <authorList>
            <person name="Hendrix J.R."/>
            <person name="Epperson L.E."/>
            <person name="Honda J.R."/>
            <person name="Strong M."/>
        </authorList>
    </citation>
    <scope>NUCLEOTIDE SEQUENCE</scope>
    <source>
        <strain evidence="4">JCM 13573</strain>
    </source>
</reference>
<reference evidence="3 5" key="1">
    <citation type="journal article" date="2019" name="Emerg. Microbes Infect.">
        <title>Comprehensive subspecies identification of 175 nontuberculous mycobacteria species based on 7547 genomic profiles.</title>
        <authorList>
            <person name="Matsumoto Y."/>
            <person name="Kinjo T."/>
            <person name="Motooka D."/>
            <person name="Nabeya D."/>
            <person name="Jung N."/>
            <person name="Uechi K."/>
            <person name="Horii T."/>
            <person name="Iida T."/>
            <person name="Fujita J."/>
            <person name="Nakamura S."/>
        </authorList>
    </citation>
    <scope>NUCLEOTIDE SEQUENCE [LARGE SCALE GENOMIC DNA]</scope>
    <source>
        <strain evidence="3 5">JCM 13573</strain>
    </source>
</reference>
<dbReference type="GO" id="GO:0004074">
    <property type="term" value="F:biliverdin reductase [NAD(P)H] activity"/>
    <property type="evidence" value="ECO:0007669"/>
    <property type="project" value="TreeGrafter"/>
</dbReference>
<name>A0AAX1JF03_9MYCO</name>
<dbReference type="Proteomes" id="UP000465306">
    <property type="component" value="Unassembled WGS sequence"/>
</dbReference>
<dbReference type="Proteomes" id="UP000663583">
    <property type="component" value="Chromosome"/>
</dbReference>
<protein>
    <submittedName>
        <fullName evidence="4">NAD(P)H-binding protein</fullName>
    </submittedName>
    <submittedName>
        <fullName evidence="3">NmrA family transcriptional regulator</fullName>
    </submittedName>
</protein>